<keyword evidence="10 16" id="KW-0560">Oxidoreductase</keyword>
<protein>
    <recommendedName>
        <fullName evidence="5">nitrate reductase (quinone)</fullName>
        <ecNumber evidence="5">1.7.5.1</ecNumber>
    </recommendedName>
</protein>
<dbReference type="InterPro" id="IPR027467">
    <property type="entry name" value="MopterinOxRdtase_cofactor_BS"/>
</dbReference>
<evidence type="ECO:0000256" key="11">
    <source>
        <dbReference type="ARBA" id="ARBA00023004"/>
    </source>
</evidence>
<dbReference type="CDD" id="cd02750">
    <property type="entry name" value="MopB_Nitrate-R-NarG-like"/>
    <property type="match status" value="1"/>
</dbReference>
<dbReference type="CDD" id="cd02776">
    <property type="entry name" value="MopB_CT_Nitrate-R-NarG-like"/>
    <property type="match status" value="1"/>
</dbReference>
<keyword evidence="17" id="KW-1185">Reference proteome</keyword>
<keyword evidence="8" id="KW-0500">Molybdenum</keyword>
<dbReference type="Proteomes" id="UP000683557">
    <property type="component" value="Chromosome"/>
</dbReference>
<evidence type="ECO:0000256" key="12">
    <source>
        <dbReference type="ARBA" id="ARBA00023014"/>
    </source>
</evidence>
<dbReference type="NCBIfam" id="TIGR01580">
    <property type="entry name" value="narG"/>
    <property type="match status" value="1"/>
</dbReference>
<comment type="similarity">
    <text evidence="4">Belongs to the prokaryotic molybdopterin-containing oxidoreductase family.</text>
</comment>
<dbReference type="InterPro" id="IPR006656">
    <property type="entry name" value="Mopterin_OxRdtase"/>
</dbReference>
<dbReference type="RefSeq" id="WP_216801794.1">
    <property type="nucleotide sequence ID" value="NZ_CP076723.1"/>
</dbReference>
<dbReference type="PANTHER" id="PTHR43105:SF2">
    <property type="entry name" value="RESPIRATORY NITRATE REDUCTASE 2 ALPHA CHAIN"/>
    <property type="match status" value="1"/>
</dbReference>
<keyword evidence="7" id="KW-0004">4Fe-4S</keyword>
<evidence type="ECO:0000256" key="13">
    <source>
        <dbReference type="ARBA" id="ARBA00023136"/>
    </source>
</evidence>
<dbReference type="PROSITE" id="PS51669">
    <property type="entry name" value="4FE4S_MOW_BIS_MGD"/>
    <property type="match status" value="1"/>
</dbReference>
<sequence length="1203" mass="135106">MSHNRIKDDCSAHNRQWEELYRNRAQYDKVVRSTHGVNCTGGCSWMVHVKDGIVGWELQANDYPQFDGTIPNHEPRGCTRGISFSWYLYSPLRVKHPYLRGALLDRWIEAKKAHADPVEAWASIVENPEARASYTGQRGMGGFRRGDWETVTEIIAASSIYTAKKHGPDRVIGFSPIPAMSMISYAAGSRFLQLFGGVAMSFYDWYCDLPPASPQVWGEQTDVNESADWYNASYIVLCGSNVPMTRTPDAHYLTEARYRGTKVVVMSPDYSMASKFADAWLPVEQGHDGAFWMALNHVILKEFYAERQVPFFEEYVTKYTDFPFLVELTPEGGQTGGGQAPAEPVPVWRQGELVRAARFERSASLEHAEWCLCVADKNGEVRVPNGSLGSRWSKQEGQWNLDMKDVVDGAEIDPAITFLGQETRKVLFRFEGEQDALREVPVRRVRTADGEIVVTTVFDLLMAQFGVSRGLSGDYPHGYDSDLPFTPKWQEKHTGIDAETLIKIAREWGENGEQSRGRNMVIIGAGVNHWYHNDLIYRAAITALILTGSVGRNGAGLAHYVGQEKVAPLSPWTSIAMAQDWVKGSRLQNTPSFWYMHSDQWRYDRNFVDYFKPETGDKMPMHAADFNAKAVRLGWLPFAPHFNANPLELLKQAKSEGCSDDEATRSWLVDRLKSGKTRFAIEDPDAAGNSPKVWFIWRGNAISASAKGHEFFLKHVLGAPNASATAKEVAKGQVQDIVWHDKAPEAKVDLVVDLNFRMDTSTLYSDIVLPAATWYEKSDLNTTDMHSFVNCMDAAVPPSWESKSDWKIFSQIAKKVSELAATHLPEPVKDIIAAPLLHDTPGEIAQRSVKDWKLGECEPVPGKTMPNLAIVERDYVNLYNRYLSLGPNIGHLGSHGNYYDADDEHEKLLRELPNRSWNGKSYVDLADEKVVADAILSLAPETNGELAHRAYQNLEKRVGKPLAQISAGAREIRVKWEDVTQKPRRVISSPIWSGLVNGGRPYSPYTLNVEHLVPWRTLSGRQSLYLDHPYYREFYEGLPTFKGKLNPALLDETEGETGLVLNFLTPHGKWGIHSTYSDNLRMLTLSRGGQAVWLNHLDAAGAGIEDNEQIEVYNANGVVVCRSIVSSRIPRGAAVMYHAPERTLNIKKSKKSGKRGGVHNSLSRIRLKPTLMLGGYAQFSYYFNYWGPTGVNRDSYVVVRKLK</sequence>
<feature type="domain" description="4Fe-4S Mo/W bis-MGD-type" evidence="15">
    <location>
        <begin position="28"/>
        <end position="92"/>
    </location>
</feature>
<comment type="cofactor">
    <cofactor evidence="1">
        <name>Mo-bis(molybdopterin guanine dinucleotide)</name>
        <dbReference type="ChEBI" id="CHEBI:60539"/>
    </cofactor>
</comment>
<evidence type="ECO:0000256" key="9">
    <source>
        <dbReference type="ARBA" id="ARBA00022723"/>
    </source>
</evidence>
<accession>A0ABX8J9H2</accession>
<dbReference type="EMBL" id="CP076723">
    <property type="protein sequence ID" value="QWV95093.1"/>
    <property type="molecule type" value="Genomic_DNA"/>
</dbReference>
<gene>
    <name evidence="16" type="ORF">KP004_07920</name>
</gene>
<dbReference type="InterPro" id="IPR050123">
    <property type="entry name" value="Prok_molybdopt-oxidoreductase"/>
</dbReference>
<reference evidence="16 17" key="1">
    <citation type="submission" date="2021-06" db="EMBL/GenBank/DDBJ databases">
        <title>Gemonas diversity in paddy soil.</title>
        <authorList>
            <person name="Liu G."/>
        </authorList>
    </citation>
    <scope>NUCLEOTIDE SEQUENCE [LARGE SCALE GENOMIC DNA]</scope>
    <source>
        <strain evidence="16 17">RG10</strain>
    </source>
</reference>
<dbReference type="PANTHER" id="PTHR43105">
    <property type="entry name" value="RESPIRATORY NITRATE REDUCTASE"/>
    <property type="match status" value="1"/>
</dbReference>
<evidence type="ECO:0000256" key="2">
    <source>
        <dbReference type="ARBA" id="ARBA00001966"/>
    </source>
</evidence>
<evidence type="ECO:0000256" key="3">
    <source>
        <dbReference type="ARBA" id="ARBA00004202"/>
    </source>
</evidence>
<comment type="cofactor">
    <cofactor evidence="2">
        <name>[4Fe-4S] cluster</name>
        <dbReference type="ChEBI" id="CHEBI:49883"/>
    </cofactor>
</comment>
<dbReference type="InterPro" id="IPR006963">
    <property type="entry name" value="Mopterin_OxRdtase_4Fe-4S_dom"/>
</dbReference>
<comment type="subcellular location">
    <subcellularLocation>
        <location evidence="3">Cell membrane</location>
        <topology evidence="3">Peripheral membrane protein</topology>
    </subcellularLocation>
</comment>
<evidence type="ECO:0000256" key="1">
    <source>
        <dbReference type="ARBA" id="ARBA00001942"/>
    </source>
</evidence>
<dbReference type="EC" id="1.7.5.1" evidence="5"/>
<keyword evidence="6" id="KW-1003">Cell membrane</keyword>
<dbReference type="InterPro" id="IPR006657">
    <property type="entry name" value="MoPterin_dinucl-bd_dom"/>
</dbReference>
<evidence type="ECO:0000256" key="6">
    <source>
        <dbReference type="ARBA" id="ARBA00022475"/>
    </source>
</evidence>
<dbReference type="SMART" id="SM00926">
    <property type="entry name" value="Molybdop_Fe4S4"/>
    <property type="match status" value="1"/>
</dbReference>
<dbReference type="PROSITE" id="PS00551">
    <property type="entry name" value="MOLYBDOPTERIN_PROK_1"/>
    <property type="match status" value="1"/>
</dbReference>
<keyword evidence="11" id="KW-0408">Iron</keyword>
<dbReference type="Pfam" id="PF01568">
    <property type="entry name" value="Molydop_binding"/>
    <property type="match status" value="1"/>
</dbReference>
<evidence type="ECO:0000256" key="7">
    <source>
        <dbReference type="ARBA" id="ARBA00022485"/>
    </source>
</evidence>
<keyword evidence="12" id="KW-0411">Iron-sulfur</keyword>
<dbReference type="Pfam" id="PF00384">
    <property type="entry name" value="Molybdopterin"/>
    <property type="match status" value="1"/>
</dbReference>
<evidence type="ECO:0000256" key="8">
    <source>
        <dbReference type="ARBA" id="ARBA00022505"/>
    </source>
</evidence>
<evidence type="ECO:0000256" key="5">
    <source>
        <dbReference type="ARBA" id="ARBA00012500"/>
    </source>
</evidence>
<proteinExistence type="inferred from homology"/>
<comment type="catalytic activity">
    <reaction evidence="14">
        <text>nitrate + a quinol = a quinone + nitrite + H2O</text>
        <dbReference type="Rhea" id="RHEA:56144"/>
        <dbReference type="ChEBI" id="CHEBI:15377"/>
        <dbReference type="ChEBI" id="CHEBI:16301"/>
        <dbReference type="ChEBI" id="CHEBI:17632"/>
        <dbReference type="ChEBI" id="CHEBI:24646"/>
        <dbReference type="ChEBI" id="CHEBI:132124"/>
        <dbReference type="EC" id="1.7.5.1"/>
    </reaction>
</comment>
<evidence type="ECO:0000256" key="14">
    <source>
        <dbReference type="ARBA" id="ARBA00048294"/>
    </source>
</evidence>
<evidence type="ECO:0000259" key="15">
    <source>
        <dbReference type="PROSITE" id="PS51669"/>
    </source>
</evidence>
<dbReference type="InterPro" id="IPR006468">
    <property type="entry name" value="NarG"/>
</dbReference>
<evidence type="ECO:0000313" key="16">
    <source>
        <dbReference type="EMBL" id="QWV95093.1"/>
    </source>
</evidence>
<evidence type="ECO:0000313" key="17">
    <source>
        <dbReference type="Proteomes" id="UP000683557"/>
    </source>
</evidence>
<dbReference type="InterPro" id="IPR037943">
    <property type="entry name" value="MopB_CT_Nitrate-R-NarG-like"/>
</dbReference>
<evidence type="ECO:0000256" key="10">
    <source>
        <dbReference type="ARBA" id="ARBA00023002"/>
    </source>
</evidence>
<name>A0ABX8J9H2_9BACT</name>
<keyword evidence="9" id="KW-0479">Metal-binding</keyword>
<keyword evidence="13" id="KW-0472">Membrane</keyword>
<dbReference type="GO" id="GO:0016491">
    <property type="term" value="F:oxidoreductase activity"/>
    <property type="evidence" value="ECO:0007669"/>
    <property type="project" value="UniProtKB-KW"/>
</dbReference>
<organism evidence="16 17">
    <name type="scientific">Geomonas oryzisoli</name>
    <dbReference type="NCBI Taxonomy" id="2847992"/>
    <lineage>
        <taxon>Bacteria</taxon>
        <taxon>Pseudomonadati</taxon>
        <taxon>Thermodesulfobacteriota</taxon>
        <taxon>Desulfuromonadia</taxon>
        <taxon>Geobacterales</taxon>
        <taxon>Geobacteraceae</taxon>
        <taxon>Geomonas</taxon>
    </lineage>
</organism>
<evidence type="ECO:0000256" key="4">
    <source>
        <dbReference type="ARBA" id="ARBA00010312"/>
    </source>
</evidence>